<dbReference type="Proteomes" id="UP000007241">
    <property type="component" value="Unassembled WGS sequence"/>
</dbReference>
<evidence type="ECO:0000313" key="2">
    <source>
        <dbReference type="EMBL" id="EGF84006.1"/>
    </source>
</evidence>
<organism evidence="2 3">
    <name type="scientific">Batrachochytrium dendrobatidis (strain JAM81 / FGSC 10211)</name>
    <name type="common">Frog chytrid fungus</name>
    <dbReference type="NCBI Taxonomy" id="684364"/>
    <lineage>
        <taxon>Eukaryota</taxon>
        <taxon>Fungi</taxon>
        <taxon>Fungi incertae sedis</taxon>
        <taxon>Chytridiomycota</taxon>
        <taxon>Chytridiomycota incertae sedis</taxon>
        <taxon>Chytridiomycetes</taxon>
        <taxon>Rhizophydiales</taxon>
        <taxon>Rhizophydiales incertae sedis</taxon>
        <taxon>Batrachochytrium</taxon>
    </lineage>
</organism>
<dbReference type="EMBL" id="GL882879">
    <property type="protein sequence ID" value="EGF84006.1"/>
    <property type="molecule type" value="Genomic_DNA"/>
</dbReference>
<dbReference type="GO" id="GO:0038203">
    <property type="term" value="P:TORC2 signaling"/>
    <property type="evidence" value="ECO:0000318"/>
    <property type="project" value="GO_Central"/>
</dbReference>
<protein>
    <submittedName>
        <fullName evidence="2">Uncharacterized protein</fullName>
    </submittedName>
</protein>
<dbReference type="InterPro" id="IPR013745">
    <property type="entry name" value="Bit61/PRR5"/>
</dbReference>
<dbReference type="STRING" id="684364.F4NUE0"/>
<gene>
    <name evidence="2" type="ORF">BATDEDRAFT_21655</name>
</gene>
<feature type="compositionally biased region" description="Low complexity" evidence="1">
    <location>
        <begin position="111"/>
        <end position="125"/>
    </location>
</feature>
<accession>F4NUE0</accession>
<sequence length="419" mass="46644">MRLAAYYCSILREYVNGSHIYFKTTFIATTTCKKTNDFPRKLSREIRSTASQLFLSRINPSAVVVNPTASSTVPSPTIPSISLDAASANSGYSSSALLMDTFKLGTGITLSRTSTDPDTPSSTHSLRTRNMGSSGTTNAGFTLSAPTSQHTTLLRGVSNASSWTSMDSAVRDAHLAGVENVMQLWQNIFDRTLPLFSDQGIRGSVEEINVLVMKWIKLAPNTQTIQDNLNTLLKTGMTAITSKVSASSNEALANRLAETWIRFYGTVLPLFQGIFLPIRLSFDLTTLNPNTNEMEPVDVRKMALTSFRNYVVWPNRSRLHDVLLKRFSSVEHSIMGTDVIARLTQMLLLLNSLLLNDDKHKAVCDLLCVLRQQLETRKLDSVMSTSCKLQTIPFNPRNSTKLPHLCIQYINKRNYIDFK</sequence>
<dbReference type="AlphaFoldDB" id="F4NUE0"/>
<dbReference type="FunCoup" id="F4NUE0">
    <property type="interactions" value="5"/>
</dbReference>
<dbReference type="HOGENOM" id="CLU_655490_0_0_1"/>
<dbReference type="GO" id="GO:0031932">
    <property type="term" value="C:TORC2 complex"/>
    <property type="evidence" value="ECO:0000318"/>
    <property type="project" value="GO_Central"/>
</dbReference>
<reference evidence="2 3" key="1">
    <citation type="submission" date="2009-12" db="EMBL/GenBank/DDBJ databases">
        <title>The draft genome of Batrachochytrium dendrobatidis.</title>
        <authorList>
            <consortium name="US DOE Joint Genome Institute (JGI-PGF)"/>
            <person name="Kuo A."/>
            <person name="Salamov A."/>
            <person name="Schmutz J."/>
            <person name="Lucas S."/>
            <person name="Pitluck S."/>
            <person name="Rosenblum E."/>
            <person name="Stajich J."/>
            <person name="Eisen M."/>
            <person name="Grigoriev I.V."/>
        </authorList>
    </citation>
    <scope>NUCLEOTIDE SEQUENCE [LARGE SCALE GENOMIC DNA]</scope>
    <source>
        <strain evidence="3">JAM81 / FGSC 10211</strain>
    </source>
</reference>
<keyword evidence="3" id="KW-1185">Reference proteome</keyword>
<proteinExistence type="predicted"/>
<dbReference type="PANTHER" id="PTHR32428:SF2">
    <property type="entry name" value="TARGET OF RAPAMYCIN COMPLEX 2 SUBUNIT BIT61-RELATED"/>
    <property type="match status" value="1"/>
</dbReference>
<name>F4NUE0_BATDJ</name>
<dbReference type="Pfam" id="PF08539">
    <property type="entry name" value="HbrB"/>
    <property type="match status" value="1"/>
</dbReference>
<dbReference type="PANTHER" id="PTHR32428">
    <property type="entry name" value="TARGET OF RAPAMYCIN COMPLEX 2 SUBUNIT BIT61-RELATED"/>
    <property type="match status" value="1"/>
</dbReference>
<dbReference type="RefSeq" id="XP_006675342.1">
    <property type="nucleotide sequence ID" value="XM_006675279.1"/>
</dbReference>
<dbReference type="GeneID" id="18237710"/>
<feature type="region of interest" description="Disordered" evidence="1">
    <location>
        <begin position="111"/>
        <end position="136"/>
    </location>
</feature>
<evidence type="ECO:0000256" key="1">
    <source>
        <dbReference type="SAM" id="MobiDB-lite"/>
    </source>
</evidence>
<dbReference type="OrthoDB" id="2290221at2759"/>
<dbReference type="InParanoid" id="F4NUE0"/>
<evidence type="ECO:0000313" key="3">
    <source>
        <dbReference type="Proteomes" id="UP000007241"/>
    </source>
</evidence>